<keyword evidence="2" id="KW-0732">Signal</keyword>
<dbReference type="Pfam" id="PF08240">
    <property type="entry name" value="ADH_N"/>
    <property type="match status" value="1"/>
</dbReference>
<dbReference type="PANTHER" id="PTHR44154">
    <property type="entry name" value="QUINONE OXIDOREDUCTASE"/>
    <property type="match status" value="1"/>
</dbReference>
<feature type="domain" description="Enoyl reductase (ER)" evidence="3">
    <location>
        <begin position="57"/>
        <end position="383"/>
    </location>
</feature>
<dbReference type="SMART" id="SM00829">
    <property type="entry name" value="PKS_ER"/>
    <property type="match status" value="1"/>
</dbReference>
<dbReference type="InterPro" id="IPR051603">
    <property type="entry name" value="Zinc-ADH_QOR/CCCR"/>
</dbReference>
<evidence type="ECO:0000256" key="1">
    <source>
        <dbReference type="ARBA" id="ARBA00022857"/>
    </source>
</evidence>
<dbReference type="SUPFAM" id="SSF51735">
    <property type="entry name" value="NAD(P)-binding Rossmann-fold domains"/>
    <property type="match status" value="1"/>
</dbReference>
<feature type="chain" id="PRO_5028819101" evidence="2">
    <location>
        <begin position="26"/>
        <end position="385"/>
    </location>
</feature>
<dbReference type="CDD" id="cd08243">
    <property type="entry name" value="quinone_oxidoreductase_like_1"/>
    <property type="match status" value="1"/>
</dbReference>
<organism evidence="4 5">
    <name type="scientific">Lachnellula cervina</name>
    <dbReference type="NCBI Taxonomy" id="1316786"/>
    <lineage>
        <taxon>Eukaryota</taxon>
        <taxon>Fungi</taxon>
        <taxon>Dikarya</taxon>
        <taxon>Ascomycota</taxon>
        <taxon>Pezizomycotina</taxon>
        <taxon>Leotiomycetes</taxon>
        <taxon>Helotiales</taxon>
        <taxon>Lachnaceae</taxon>
        <taxon>Lachnellula</taxon>
    </lineage>
</organism>
<dbReference type="Proteomes" id="UP000481288">
    <property type="component" value="Unassembled WGS sequence"/>
</dbReference>
<dbReference type="InterPro" id="IPR013154">
    <property type="entry name" value="ADH-like_N"/>
</dbReference>
<evidence type="ECO:0000313" key="4">
    <source>
        <dbReference type="EMBL" id="TVY55214.1"/>
    </source>
</evidence>
<dbReference type="OrthoDB" id="203908at2759"/>
<dbReference type="PANTHER" id="PTHR44154:SF1">
    <property type="entry name" value="QUINONE OXIDOREDUCTASE"/>
    <property type="match status" value="1"/>
</dbReference>
<dbReference type="GO" id="GO:0016491">
    <property type="term" value="F:oxidoreductase activity"/>
    <property type="evidence" value="ECO:0007669"/>
    <property type="project" value="InterPro"/>
</dbReference>
<dbReference type="EMBL" id="QGMG01000263">
    <property type="protein sequence ID" value="TVY55214.1"/>
    <property type="molecule type" value="Genomic_DNA"/>
</dbReference>
<gene>
    <name evidence="4" type="primary">CRYZ_2</name>
    <name evidence="4" type="ORF">LCER1_G003071</name>
</gene>
<evidence type="ECO:0000259" key="3">
    <source>
        <dbReference type="SMART" id="SM00829"/>
    </source>
</evidence>
<dbReference type="SUPFAM" id="SSF50129">
    <property type="entry name" value="GroES-like"/>
    <property type="match status" value="1"/>
</dbReference>
<dbReference type="InterPro" id="IPR036291">
    <property type="entry name" value="NAD(P)-bd_dom_sf"/>
</dbReference>
<sequence length="385" mass="41547">MYRFAISSFFLFIAIILGIKQLTQPNPTTQSTGIDTPMASVKSAAKMMRAVVIHEAGGPEVLKLESRPIPVPKLGDVLIRVRAFGINRSEMFTRQGHSPVEFPRILGIEATGVVEEAPGGEFKPGDIVATAMGGMGRDFDGGYAEYTSVPAKQVQVVRTEVPWEVLGALPEMLQTAWGALFKTLQIEKGDTLLIRGGTTSVGLAAAAIAKKHGVFVASTTRRADREKFLRDRGIDDVFIDNGTIAPQVKERYPGGFDKILEPLSFNTRSSLGRLTPQWLVGVTTAADSMQCLKLHGITAMTGIVGGKWTFDEFSPNMVIPTGTYLSSYGGSAEDFVNTPLDELVKDILDGTIDIPVGKVFKLEDIVEAHKCMDSNEAGGKIVVLT</sequence>
<dbReference type="AlphaFoldDB" id="A0A7D8YQN6"/>
<accession>A0A7D8YQN6</accession>
<reference evidence="4 5" key="1">
    <citation type="submission" date="2018-05" db="EMBL/GenBank/DDBJ databases">
        <title>Whole genome sequencing for identification of molecular markers to develop diagnostic detection tools for the regulated plant pathogen Lachnellula willkommii.</title>
        <authorList>
            <person name="Giroux E."/>
            <person name="Bilodeau G."/>
        </authorList>
    </citation>
    <scope>NUCLEOTIDE SEQUENCE [LARGE SCALE GENOMIC DNA]</scope>
    <source>
        <strain evidence="4 5">CBS 625.97</strain>
    </source>
</reference>
<dbReference type="Gene3D" id="3.40.50.720">
    <property type="entry name" value="NAD(P)-binding Rossmann-like Domain"/>
    <property type="match status" value="2"/>
</dbReference>
<feature type="signal peptide" evidence="2">
    <location>
        <begin position="1"/>
        <end position="25"/>
    </location>
</feature>
<comment type="caution">
    <text evidence="4">The sequence shown here is derived from an EMBL/GenBank/DDBJ whole genome shotgun (WGS) entry which is preliminary data.</text>
</comment>
<dbReference type="Pfam" id="PF13602">
    <property type="entry name" value="ADH_zinc_N_2"/>
    <property type="match status" value="1"/>
</dbReference>
<keyword evidence="1" id="KW-0521">NADP</keyword>
<name>A0A7D8YQN6_9HELO</name>
<evidence type="ECO:0000256" key="2">
    <source>
        <dbReference type="SAM" id="SignalP"/>
    </source>
</evidence>
<protein>
    <submittedName>
        <fullName evidence="4">Quinone oxidoreductase</fullName>
    </submittedName>
</protein>
<proteinExistence type="predicted"/>
<dbReference type="InterPro" id="IPR020843">
    <property type="entry name" value="ER"/>
</dbReference>
<dbReference type="InterPro" id="IPR011032">
    <property type="entry name" value="GroES-like_sf"/>
</dbReference>
<dbReference type="Gene3D" id="3.90.180.10">
    <property type="entry name" value="Medium-chain alcohol dehydrogenases, catalytic domain"/>
    <property type="match status" value="2"/>
</dbReference>
<evidence type="ECO:0000313" key="5">
    <source>
        <dbReference type="Proteomes" id="UP000481288"/>
    </source>
</evidence>
<keyword evidence="5" id="KW-1185">Reference proteome</keyword>